<evidence type="ECO:0000256" key="1">
    <source>
        <dbReference type="SAM" id="Phobius"/>
    </source>
</evidence>
<dbReference type="RefSeq" id="WP_014976285.1">
    <property type="nucleotide sequence ID" value="NC_018678.1"/>
</dbReference>
<feature type="transmembrane region" description="Helical" evidence="1">
    <location>
        <begin position="71"/>
        <end position="93"/>
    </location>
</feature>
<gene>
    <name evidence="2" type="ordered locus">AMEC673_07765</name>
</gene>
<keyword evidence="1" id="KW-0472">Membrane</keyword>
<evidence type="ECO:0000313" key="3">
    <source>
        <dbReference type="Proteomes" id="UP000006296"/>
    </source>
</evidence>
<organism evidence="2 3">
    <name type="scientific">Alteromonas macleodii (strain English Channel 673)</name>
    <dbReference type="NCBI Taxonomy" id="1004788"/>
    <lineage>
        <taxon>Bacteria</taxon>
        <taxon>Pseudomonadati</taxon>
        <taxon>Pseudomonadota</taxon>
        <taxon>Gammaproteobacteria</taxon>
        <taxon>Alteromonadales</taxon>
        <taxon>Alteromonadaceae</taxon>
        <taxon>Alteromonas/Salinimonas group</taxon>
        <taxon>Alteromonas</taxon>
    </lineage>
</organism>
<proteinExistence type="predicted"/>
<dbReference type="KEGG" id="amg:AMEC673_07765"/>
<dbReference type="EMBL" id="CP003844">
    <property type="protein sequence ID" value="AFT74247.1"/>
    <property type="molecule type" value="Genomic_DNA"/>
</dbReference>
<sequence length="206" mass="23476">MENKKQISIMSKVIAVLLFLAALGHTSASILPLIAGQEPASSPNVRMLGFILWYGLFCMVIMSWRGKKRLIGFLTGSIIGFVVFTLIGFFTGYKKAESRAIAQAMQESNANLPIMIDEYTRLDRVELEQKRKEYTYFLSVVDLAVSEIDISVLNENFFERAKPQICKSERHKVFFNEGYSVSYSYYDKDNVYIVSYSIEPDDCPVK</sequence>
<keyword evidence="1" id="KW-1133">Transmembrane helix</keyword>
<dbReference type="AlphaFoldDB" id="A0AB32ZXM7"/>
<keyword evidence="1" id="KW-0812">Transmembrane</keyword>
<protein>
    <submittedName>
        <fullName evidence="2">Uncharacterized protein</fullName>
    </submittedName>
</protein>
<dbReference type="Proteomes" id="UP000006296">
    <property type="component" value="Chromosome"/>
</dbReference>
<name>A0AB32ZXM7_ALTME</name>
<dbReference type="Gene3D" id="3.30.300.250">
    <property type="match status" value="1"/>
</dbReference>
<reference evidence="3" key="1">
    <citation type="journal article" date="2012" name="Sci. Rep.">
        <title>Genomes of surface isolates of Alteromonas macleodii: the life of a widespread marine opportunistic copiotroph.</title>
        <authorList>
            <person name="Lopez-Perez M."/>
            <person name="Gonzaga A."/>
            <person name="Martin-Cuadrado A.B."/>
            <person name="Onyshchenko O."/>
            <person name="Ghavidel A."/>
            <person name="Ghai R."/>
            <person name="Rodriguez-Valera F."/>
        </authorList>
    </citation>
    <scope>NUCLEOTIDE SEQUENCE [LARGE SCALE GENOMIC DNA]</scope>
    <source>
        <strain evidence="3">English Channel 673</strain>
    </source>
</reference>
<feature type="transmembrane region" description="Helical" evidence="1">
    <location>
        <begin position="44"/>
        <end position="64"/>
    </location>
</feature>
<accession>A0AB32ZXM7</accession>
<evidence type="ECO:0000313" key="2">
    <source>
        <dbReference type="EMBL" id="AFT74247.1"/>
    </source>
</evidence>